<evidence type="ECO:0000256" key="5">
    <source>
        <dbReference type="ARBA" id="ARBA00022723"/>
    </source>
</evidence>
<keyword evidence="6" id="KW-0545">Nucleotide biosynthesis</keyword>
<name>A0A553PGE7_TIGCA</name>
<dbReference type="FunFam" id="3.40.50.2020:FF:000007">
    <property type="entry name" value="Ribose-phosphate pyrophosphokinase"/>
    <property type="match status" value="1"/>
</dbReference>
<dbReference type="STRING" id="6832.A0A553PGE7"/>
<evidence type="ECO:0000256" key="11">
    <source>
        <dbReference type="ARBA" id="ARBA00049535"/>
    </source>
</evidence>
<feature type="domain" description="Ribose-phosphate pyrophosphokinase N-terminal" evidence="12">
    <location>
        <begin position="12"/>
        <end position="128"/>
    </location>
</feature>
<dbReference type="SUPFAM" id="SSF53271">
    <property type="entry name" value="PRTase-like"/>
    <property type="match status" value="2"/>
</dbReference>
<dbReference type="OMA" id="LSSVCWD"/>
<keyword evidence="9" id="KW-0067">ATP-binding</keyword>
<evidence type="ECO:0000313" key="14">
    <source>
        <dbReference type="Proteomes" id="UP000318571"/>
    </source>
</evidence>
<dbReference type="EC" id="2.7.6.1" evidence="3"/>
<evidence type="ECO:0000313" key="13">
    <source>
        <dbReference type="EMBL" id="TRY76759.1"/>
    </source>
</evidence>
<comment type="catalytic activity">
    <reaction evidence="11">
        <text>D-ribose 5-phosphate + ATP = 5-phospho-alpha-D-ribose 1-diphosphate + AMP + H(+)</text>
        <dbReference type="Rhea" id="RHEA:15609"/>
        <dbReference type="ChEBI" id="CHEBI:15378"/>
        <dbReference type="ChEBI" id="CHEBI:30616"/>
        <dbReference type="ChEBI" id="CHEBI:58017"/>
        <dbReference type="ChEBI" id="CHEBI:78346"/>
        <dbReference type="ChEBI" id="CHEBI:456215"/>
        <dbReference type="EC" id="2.7.6.1"/>
    </reaction>
</comment>
<dbReference type="NCBIfam" id="TIGR01251">
    <property type="entry name" value="ribP_PPkin"/>
    <property type="match status" value="1"/>
</dbReference>
<evidence type="ECO:0000256" key="10">
    <source>
        <dbReference type="ARBA" id="ARBA00022842"/>
    </source>
</evidence>
<dbReference type="InterPro" id="IPR000836">
    <property type="entry name" value="PRTase_dom"/>
</dbReference>
<dbReference type="GO" id="GO:0006015">
    <property type="term" value="P:5-phosphoribose 1-diphosphate biosynthetic process"/>
    <property type="evidence" value="ECO:0007669"/>
    <property type="project" value="TreeGrafter"/>
</dbReference>
<dbReference type="InterPro" id="IPR029099">
    <property type="entry name" value="Pribosyltran_N"/>
</dbReference>
<evidence type="ECO:0000256" key="9">
    <source>
        <dbReference type="ARBA" id="ARBA00022840"/>
    </source>
</evidence>
<evidence type="ECO:0000256" key="1">
    <source>
        <dbReference type="ARBA" id="ARBA00004996"/>
    </source>
</evidence>
<dbReference type="CDD" id="cd06223">
    <property type="entry name" value="PRTases_typeI"/>
    <property type="match status" value="1"/>
</dbReference>
<gene>
    <name evidence="13" type="ORF">TCAL_07604</name>
</gene>
<dbReference type="Pfam" id="PF13793">
    <property type="entry name" value="Pribosyltran_N"/>
    <property type="match status" value="1"/>
</dbReference>
<keyword evidence="7" id="KW-0547">Nucleotide-binding</keyword>
<dbReference type="GO" id="GO:0005524">
    <property type="term" value="F:ATP binding"/>
    <property type="evidence" value="ECO:0007669"/>
    <property type="project" value="UniProtKB-KW"/>
</dbReference>
<comment type="similarity">
    <text evidence="2">Belongs to the ribose-phosphate pyrophosphokinase family.</text>
</comment>
<keyword evidence="10" id="KW-0460">Magnesium</keyword>
<dbReference type="PANTHER" id="PTHR10210:SF32">
    <property type="entry name" value="RIBOSE-PHOSPHATE PYROPHOSPHOKINASE 2"/>
    <property type="match status" value="1"/>
</dbReference>
<evidence type="ECO:0000256" key="6">
    <source>
        <dbReference type="ARBA" id="ARBA00022727"/>
    </source>
</evidence>
<dbReference type="Gene3D" id="3.40.50.2020">
    <property type="match status" value="3"/>
</dbReference>
<keyword evidence="5" id="KW-0479">Metal-binding</keyword>
<dbReference type="GO" id="GO:0000287">
    <property type="term" value="F:magnesium ion binding"/>
    <property type="evidence" value="ECO:0007669"/>
    <property type="project" value="InterPro"/>
</dbReference>
<dbReference type="GO" id="GO:0004749">
    <property type="term" value="F:ribose phosphate diphosphokinase activity"/>
    <property type="evidence" value="ECO:0007669"/>
    <property type="project" value="UniProtKB-EC"/>
</dbReference>
<evidence type="ECO:0000256" key="3">
    <source>
        <dbReference type="ARBA" id="ARBA00013247"/>
    </source>
</evidence>
<dbReference type="GO" id="GO:0016301">
    <property type="term" value="F:kinase activity"/>
    <property type="evidence" value="ECO:0007669"/>
    <property type="project" value="UniProtKB-KW"/>
</dbReference>
<accession>A0A553PGE7</accession>
<dbReference type="Proteomes" id="UP000318571">
    <property type="component" value="Chromosome 5"/>
</dbReference>
<dbReference type="SMART" id="SM01400">
    <property type="entry name" value="Pribosyltran_N"/>
    <property type="match status" value="1"/>
</dbReference>
<dbReference type="GO" id="GO:0005737">
    <property type="term" value="C:cytoplasm"/>
    <property type="evidence" value="ECO:0007669"/>
    <property type="project" value="TreeGrafter"/>
</dbReference>
<keyword evidence="8" id="KW-0418">Kinase</keyword>
<sequence>MFSSHRTRSNLRVFGGSSHPQLTSAVAKKVGVRVGLTKLAKFANQETQVELKENVRGQDTYILQTGGGESPNDSLMELLFLINACKLSAAGEITVITPYYPYSKGDQKAGHRVPIASKLVADMIHKAGATYIMMLDPHTPQLEGFFNGPVDALLVEPLFCDWIRHMIPNWEQCVVVSPDEGAVKKSVSVANDLNLDFALIHNRLKASREEIRPKRYASYQGHFSNQLMIGRPIRSRMASNESEEANDDDPQNDVGICIKERIRQPSSSKSDAGIGCLSGSVNGRHVIMIDDMLDTGKTLRFAMEVLEREGAASVHFLATHGLFSAGCVDVVKSYDQDFLKAVVVTNSIPQDEVKKLLPSLHIIDVAGTSSAFEPSDALEDPIDEDTQGEQLADRQLMKIRKGFRLSSVCWD</sequence>
<reference evidence="13 14" key="1">
    <citation type="journal article" date="2018" name="Nat. Ecol. Evol.">
        <title>Genomic signatures of mitonuclear coevolution across populations of Tigriopus californicus.</title>
        <authorList>
            <person name="Barreto F.S."/>
            <person name="Watson E.T."/>
            <person name="Lima T.G."/>
            <person name="Willett C.S."/>
            <person name="Edmands S."/>
            <person name="Li W."/>
            <person name="Burton R.S."/>
        </authorList>
    </citation>
    <scope>NUCLEOTIDE SEQUENCE [LARGE SCALE GENOMIC DNA]</scope>
    <source>
        <strain evidence="13 14">San Diego</strain>
    </source>
</reference>
<dbReference type="Pfam" id="PF14572">
    <property type="entry name" value="Pribosyl_synth"/>
    <property type="match status" value="1"/>
</dbReference>
<keyword evidence="14" id="KW-1185">Reference proteome</keyword>
<protein>
    <recommendedName>
        <fullName evidence="3">ribose-phosphate diphosphokinase</fullName>
        <ecNumber evidence="3">2.7.6.1</ecNumber>
    </recommendedName>
</protein>
<dbReference type="InterPro" id="IPR005946">
    <property type="entry name" value="Rib-P_diPkinase"/>
</dbReference>
<evidence type="ECO:0000256" key="4">
    <source>
        <dbReference type="ARBA" id="ARBA00022679"/>
    </source>
</evidence>
<comment type="pathway">
    <text evidence="1">Metabolic intermediate biosynthesis; 5-phospho-alpha-D-ribose 1-diphosphate biosynthesis; 5-phospho-alpha-D-ribose 1-diphosphate from D-ribose 5-phosphate (route I): step 1/1.</text>
</comment>
<dbReference type="GO" id="GO:0006164">
    <property type="term" value="P:purine nucleotide biosynthetic process"/>
    <property type="evidence" value="ECO:0007669"/>
    <property type="project" value="TreeGrafter"/>
</dbReference>
<comment type="caution">
    <text evidence="13">The sequence shown here is derived from an EMBL/GenBank/DDBJ whole genome shotgun (WGS) entry which is preliminary data.</text>
</comment>
<dbReference type="AlphaFoldDB" id="A0A553PGE7"/>
<evidence type="ECO:0000256" key="2">
    <source>
        <dbReference type="ARBA" id="ARBA00006478"/>
    </source>
</evidence>
<evidence type="ECO:0000256" key="7">
    <source>
        <dbReference type="ARBA" id="ARBA00022741"/>
    </source>
</evidence>
<evidence type="ECO:0000259" key="12">
    <source>
        <dbReference type="Pfam" id="PF13793"/>
    </source>
</evidence>
<evidence type="ECO:0000256" key="8">
    <source>
        <dbReference type="ARBA" id="ARBA00022777"/>
    </source>
</evidence>
<keyword evidence="4" id="KW-0808">Transferase</keyword>
<dbReference type="PANTHER" id="PTHR10210">
    <property type="entry name" value="RIBOSE-PHOSPHATE DIPHOSPHOKINASE FAMILY MEMBER"/>
    <property type="match status" value="1"/>
</dbReference>
<dbReference type="InterPro" id="IPR029057">
    <property type="entry name" value="PRTase-like"/>
</dbReference>
<dbReference type="GO" id="GO:0002189">
    <property type="term" value="C:ribose phosphate diphosphokinase complex"/>
    <property type="evidence" value="ECO:0007669"/>
    <property type="project" value="TreeGrafter"/>
</dbReference>
<dbReference type="EMBL" id="VCGU01000004">
    <property type="protein sequence ID" value="TRY76759.1"/>
    <property type="molecule type" value="Genomic_DNA"/>
</dbReference>
<organism evidence="13 14">
    <name type="scientific">Tigriopus californicus</name>
    <name type="common">Marine copepod</name>
    <dbReference type="NCBI Taxonomy" id="6832"/>
    <lineage>
        <taxon>Eukaryota</taxon>
        <taxon>Metazoa</taxon>
        <taxon>Ecdysozoa</taxon>
        <taxon>Arthropoda</taxon>
        <taxon>Crustacea</taxon>
        <taxon>Multicrustacea</taxon>
        <taxon>Hexanauplia</taxon>
        <taxon>Copepoda</taxon>
        <taxon>Harpacticoida</taxon>
        <taxon>Harpacticidae</taxon>
        <taxon>Tigriopus</taxon>
    </lineage>
</organism>
<proteinExistence type="inferred from homology"/>